<dbReference type="Gene3D" id="2.60.220.50">
    <property type="match status" value="1"/>
</dbReference>
<dbReference type="GeneID" id="109587219"/>
<dbReference type="Pfam" id="PF06119">
    <property type="entry name" value="NIDO"/>
    <property type="match status" value="1"/>
</dbReference>
<dbReference type="Gene3D" id="4.10.1240.10">
    <property type="entry name" value="GPCR, family 2, extracellular hormone receptor domain"/>
    <property type="match status" value="1"/>
</dbReference>
<sequence>MTARSTLLFELLSLATALSFSTAAQLSFINATDYNILKDIDDGCVEVELPGPLQFGGSNFTRAFLSSNGLVSFGKEFSSYYPVLFPLRIKIAILAPYWDDIILSEKRELRFKIFSKTSSITIEVNNFLTLHTGKNFAADWILWSYWCHVCPYPNKDCALHKSNSFQLVVAVQGSKTYSIFIYQCDLIKWTLHKAVVGFNFNNGFYQNHELSKSRDVVNIDCPDGSPSHFAIVVYKIDNVCNANTPTTNYGTFHWPTTLPGNTVALPCPNGPNGAIATRKCSENSIWESPDLSSCFTNTGKIQSLTINNTNIMPVLHNIAVTVNAITNTSDQNNGNIEAISNIFNQTATILSNTTKLSLQEVTTIAENTIEILQDIQEWPMNVVATQSNNIVKSFETITDALLNQGNVTDVTLLEQSIAFSGKQVMKSLYNGITFTASSISNALTIETVDNENNTSFTNDGELATIKLPESILNIINDEDDNINFAFTIYNQSILFPVQGSVQNTVVESPVIGARISGVADGTQLSDPVFIRLTLKGTPNATNHQCVYWNFTAADGRGNWSTDGCITIVSNTSSVTCHCDHLTNFLHQLFCKPVTIPFKWYKSW</sequence>
<keyword evidence="4" id="KW-0472">Membrane</keyword>
<evidence type="ECO:0000259" key="8">
    <source>
        <dbReference type="PROSITE" id="PS50227"/>
    </source>
</evidence>
<dbReference type="InterPro" id="IPR057244">
    <property type="entry name" value="GAIN_B"/>
</dbReference>
<dbReference type="InterPro" id="IPR046338">
    <property type="entry name" value="GAIN_dom_sf"/>
</dbReference>
<dbReference type="PROSITE" id="PS50227">
    <property type="entry name" value="G_PROTEIN_RECEP_F2_3"/>
    <property type="match status" value="1"/>
</dbReference>
<keyword evidence="3" id="KW-1133">Transmembrane helix</keyword>
<evidence type="ECO:0008006" key="11">
    <source>
        <dbReference type="Google" id="ProtNLM"/>
    </source>
</evidence>
<dbReference type="InterPro" id="IPR000203">
    <property type="entry name" value="GPS"/>
</dbReference>
<evidence type="ECO:0000256" key="1">
    <source>
        <dbReference type="ARBA" id="ARBA00004370"/>
    </source>
</evidence>
<organism evidence="9 10">
    <name type="scientific">Amphimedon queenslandica</name>
    <name type="common">Sponge</name>
    <dbReference type="NCBI Taxonomy" id="400682"/>
    <lineage>
        <taxon>Eukaryota</taxon>
        <taxon>Metazoa</taxon>
        <taxon>Porifera</taxon>
        <taxon>Demospongiae</taxon>
        <taxon>Heteroscleromorpha</taxon>
        <taxon>Haplosclerida</taxon>
        <taxon>Niphatidae</taxon>
        <taxon>Amphimedon</taxon>
    </lineage>
</organism>
<dbReference type="PANTHER" id="PTHR47767">
    <property type="entry name" value="ADHESION G PROTEIN-COUPLED RECEPTOR G7"/>
    <property type="match status" value="1"/>
</dbReference>
<keyword evidence="5" id="KW-1015">Disulfide bond</keyword>
<feature type="signal peptide" evidence="6">
    <location>
        <begin position="1"/>
        <end position="17"/>
    </location>
</feature>
<keyword evidence="10" id="KW-1185">Reference proteome</keyword>
<accession>A0AAN0JPP6</accession>
<dbReference type="Pfam" id="PF01825">
    <property type="entry name" value="GPS"/>
    <property type="match status" value="1"/>
</dbReference>
<reference evidence="10" key="1">
    <citation type="journal article" date="2010" name="Nature">
        <title>The Amphimedon queenslandica genome and the evolution of animal complexity.</title>
        <authorList>
            <person name="Srivastava M."/>
            <person name="Simakov O."/>
            <person name="Chapman J."/>
            <person name="Fahey B."/>
            <person name="Gauthier M.E."/>
            <person name="Mitros T."/>
            <person name="Richards G.S."/>
            <person name="Conaco C."/>
            <person name="Dacre M."/>
            <person name="Hellsten U."/>
            <person name="Larroux C."/>
            <person name="Putnam N.H."/>
            <person name="Stanke M."/>
            <person name="Adamska M."/>
            <person name="Darling A."/>
            <person name="Degnan S.M."/>
            <person name="Oakley T.H."/>
            <person name="Plachetzki D.C."/>
            <person name="Zhai Y."/>
            <person name="Adamski M."/>
            <person name="Calcino A."/>
            <person name="Cummins S.F."/>
            <person name="Goodstein D.M."/>
            <person name="Harris C."/>
            <person name="Jackson D.J."/>
            <person name="Leys S.P."/>
            <person name="Shu S."/>
            <person name="Woodcroft B.J."/>
            <person name="Vervoort M."/>
            <person name="Kosik K.S."/>
            <person name="Manning G."/>
            <person name="Degnan B.M."/>
            <person name="Rokhsar D.S."/>
        </authorList>
    </citation>
    <scope>NUCLEOTIDE SEQUENCE [LARGE SCALE GENOMIC DNA]</scope>
</reference>
<dbReference type="GO" id="GO:0004930">
    <property type="term" value="F:G protein-coupled receptor activity"/>
    <property type="evidence" value="ECO:0007669"/>
    <property type="project" value="InterPro"/>
</dbReference>
<protein>
    <recommendedName>
        <fullName evidence="11">GPS domain-containing protein</fullName>
    </recommendedName>
</protein>
<evidence type="ECO:0000256" key="6">
    <source>
        <dbReference type="SAM" id="SignalP"/>
    </source>
</evidence>
<evidence type="ECO:0000256" key="4">
    <source>
        <dbReference type="ARBA" id="ARBA00023136"/>
    </source>
</evidence>
<dbReference type="GO" id="GO:0016020">
    <property type="term" value="C:membrane"/>
    <property type="evidence" value="ECO:0007669"/>
    <property type="project" value="UniProtKB-SubCell"/>
</dbReference>
<dbReference type="SMART" id="SM00303">
    <property type="entry name" value="GPS"/>
    <property type="match status" value="1"/>
</dbReference>
<dbReference type="KEGG" id="aqu:109587219"/>
<dbReference type="RefSeq" id="XP_019859012.1">
    <property type="nucleotide sequence ID" value="XM_020003453.1"/>
</dbReference>
<evidence type="ECO:0000259" key="7">
    <source>
        <dbReference type="PROSITE" id="PS50221"/>
    </source>
</evidence>
<dbReference type="PANTHER" id="PTHR47767:SF2">
    <property type="entry name" value="GPS DOMAIN-CONTAINING PROTEIN"/>
    <property type="match status" value="1"/>
</dbReference>
<name>A0AAN0JPP6_AMPQE</name>
<dbReference type="EnsemblMetazoa" id="XM_020003453.1">
    <property type="protein sequence ID" value="XP_019859012.1"/>
    <property type="gene ID" value="LOC109587219"/>
</dbReference>
<dbReference type="InterPro" id="IPR036445">
    <property type="entry name" value="GPCR_2_extracell_dom_sf"/>
</dbReference>
<dbReference type="SMART" id="SM00008">
    <property type="entry name" value="HormR"/>
    <property type="match status" value="1"/>
</dbReference>
<dbReference type="Proteomes" id="UP000007879">
    <property type="component" value="Unassembled WGS sequence"/>
</dbReference>
<keyword evidence="2" id="KW-0812">Transmembrane</keyword>
<evidence type="ECO:0000313" key="9">
    <source>
        <dbReference type="EnsemblMetazoa" id="XP_019859012.1"/>
    </source>
</evidence>
<dbReference type="InterPro" id="IPR053066">
    <property type="entry name" value="ADGR_G7"/>
</dbReference>
<comment type="subcellular location">
    <subcellularLocation>
        <location evidence="1">Membrane</location>
    </subcellularLocation>
</comment>
<evidence type="ECO:0000256" key="5">
    <source>
        <dbReference type="ARBA" id="ARBA00023157"/>
    </source>
</evidence>
<evidence type="ECO:0000256" key="2">
    <source>
        <dbReference type="ARBA" id="ARBA00022692"/>
    </source>
</evidence>
<dbReference type="InterPro" id="IPR001879">
    <property type="entry name" value="GPCR_2_extracellular_dom"/>
</dbReference>
<dbReference type="Pfam" id="PF02793">
    <property type="entry name" value="HRM"/>
    <property type="match status" value="1"/>
</dbReference>
<proteinExistence type="predicted"/>
<reference evidence="9" key="2">
    <citation type="submission" date="2024-06" db="UniProtKB">
        <authorList>
            <consortium name="EnsemblMetazoa"/>
        </authorList>
    </citation>
    <scope>IDENTIFICATION</scope>
</reference>
<dbReference type="SUPFAM" id="SSF111418">
    <property type="entry name" value="Hormone receptor domain"/>
    <property type="match status" value="1"/>
</dbReference>
<evidence type="ECO:0000313" key="10">
    <source>
        <dbReference type="Proteomes" id="UP000007879"/>
    </source>
</evidence>
<feature type="domain" description="GAIN-B" evidence="7">
    <location>
        <begin position="434"/>
        <end position="596"/>
    </location>
</feature>
<dbReference type="AlphaFoldDB" id="A0AAN0JPP6"/>
<keyword evidence="6" id="KW-0732">Signal</keyword>
<dbReference type="InterPro" id="IPR003886">
    <property type="entry name" value="NIDO_dom"/>
</dbReference>
<evidence type="ECO:0000256" key="3">
    <source>
        <dbReference type="ARBA" id="ARBA00022989"/>
    </source>
</evidence>
<dbReference type="GO" id="GO:0007160">
    <property type="term" value="P:cell-matrix adhesion"/>
    <property type="evidence" value="ECO:0007669"/>
    <property type="project" value="InterPro"/>
</dbReference>
<feature type="domain" description="G-protein coupled receptors family 2 profile 1" evidence="8">
    <location>
        <begin position="220"/>
        <end position="298"/>
    </location>
</feature>
<feature type="chain" id="PRO_5042932158" description="GPS domain-containing protein" evidence="6">
    <location>
        <begin position="18"/>
        <end position="603"/>
    </location>
</feature>
<dbReference type="PROSITE" id="PS50221">
    <property type="entry name" value="GAIN_B"/>
    <property type="match status" value="1"/>
</dbReference>